<feature type="region of interest" description="Disordered" evidence="1">
    <location>
        <begin position="35"/>
        <end position="98"/>
    </location>
</feature>
<evidence type="ECO:0000313" key="3">
    <source>
        <dbReference type="Proteomes" id="UP001347796"/>
    </source>
</evidence>
<proteinExistence type="predicted"/>
<dbReference type="EMBL" id="JAZGQO010000018">
    <property type="protein sequence ID" value="KAK6167819.1"/>
    <property type="molecule type" value="Genomic_DNA"/>
</dbReference>
<comment type="caution">
    <text evidence="2">The sequence shown here is derived from an EMBL/GenBank/DDBJ whole genome shotgun (WGS) entry which is preliminary data.</text>
</comment>
<name>A0AAN8GJ72_PATCE</name>
<feature type="compositionally biased region" description="Basic and acidic residues" evidence="1">
    <location>
        <begin position="81"/>
        <end position="98"/>
    </location>
</feature>
<dbReference type="Proteomes" id="UP001347796">
    <property type="component" value="Unassembled WGS sequence"/>
</dbReference>
<evidence type="ECO:0000313" key="2">
    <source>
        <dbReference type="EMBL" id="KAK6167819.1"/>
    </source>
</evidence>
<keyword evidence="3" id="KW-1185">Reference proteome</keyword>
<feature type="compositionally biased region" description="Acidic residues" evidence="1">
    <location>
        <begin position="43"/>
        <end position="54"/>
    </location>
</feature>
<evidence type="ECO:0000256" key="1">
    <source>
        <dbReference type="SAM" id="MobiDB-lite"/>
    </source>
</evidence>
<sequence length="98" mass="10964">MSIESNTTQGSGITESAKSCDLNIDLKITDVNKVEENMNPEGDNYEYEDIDNDENSIGQTPFHSNNDGIRRSRRKQALKGCNKEKKTVADKGKKLLKT</sequence>
<protein>
    <submittedName>
        <fullName evidence="2">Uncharacterized protein</fullName>
    </submittedName>
</protein>
<accession>A0AAN8GJ72</accession>
<reference evidence="2 3" key="1">
    <citation type="submission" date="2024-01" db="EMBL/GenBank/DDBJ databases">
        <title>The genome of the rayed Mediterranean limpet Patella caerulea (Linnaeus, 1758).</title>
        <authorList>
            <person name="Anh-Thu Weber A."/>
            <person name="Halstead-Nussloch G."/>
        </authorList>
    </citation>
    <scope>NUCLEOTIDE SEQUENCE [LARGE SCALE GENOMIC DNA]</scope>
    <source>
        <strain evidence="2">AATW-2023a</strain>
        <tissue evidence="2">Whole specimen</tissue>
    </source>
</reference>
<gene>
    <name evidence="2" type="ORF">SNE40_021758</name>
</gene>
<organism evidence="2 3">
    <name type="scientific">Patella caerulea</name>
    <name type="common">Rayed Mediterranean limpet</name>
    <dbReference type="NCBI Taxonomy" id="87958"/>
    <lineage>
        <taxon>Eukaryota</taxon>
        <taxon>Metazoa</taxon>
        <taxon>Spiralia</taxon>
        <taxon>Lophotrochozoa</taxon>
        <taxon>Mollusca</taxon>
        <taxon>Gastropoda</taxon>
        <taxon>Patellogastropoda</taxon>
        <taxon>Patelloidea</taxon>
        <taxon>Patellidae</taxon>
        <taxon>Patella</taxon>
    </lineage>
</organism>
<dbReference type="AlphaFoldDB" id="A0AAN8GJ72"/>
<feature type="compositionally biased region" description="Polar residues" evidence="1">
    <location>
        <begin position="56"/>
        <end position="67"/>
    </location>
</feature>